<evidence type="ECO:0000313" key="3">
    <source>
        <dbReference type="Proteomes" id="UP000002640"/>
    </source>
</evidence>
<dbReference type="KEGG" id="psoj:PHYSODRAFT_552558"/>
<evidence type="ECO:0008006" key="4">
    <source>
        <dbReference type="Google" id="ProtNLM"/>
    </source>
</evidence>
<feature type="compositionally biased region" description="Basic and acidic residues" evidence="1">
    <location>
        <begin position="101"/>
        <end position="116"/>
    </location>
</feature>
<dbReference type="InterPro" id="IPR007304">
    <property type="entry name" value="TAP46-like"/>
</dbReference>
<dbReference type="Pfam" id="PF04177">
    <property type="entry name" value="TAP42"/>
    <property type="match status" value="1"/>
</dbReference>
<dbReference type="EMBL" id="JH159151">
    <property type="protein sequence ID" value="EGZ28987.1"/>
    <property type="molecule type" value="Genomic_DNA"/>
</dbReference>
<feature type="compositionally biased region" description="Basic and acidic residues" evidence="1">
    <location>
        <begin position="320"/>
        <end position="333"/>
    </location>
</feature>
<dbReference type="SMR" id="G4YDW9"/>
<dbReference type="Gene3D" id="1.25.40.540">
    <property type="entry name" value="TAP42-like family"/>
    <property type="match status" value="1"/>
</dbReference>
<dbReference type="InterPro" id="IPR038511">
    <property type="entry name" value="TAP42/TAP46-like_sf"/>
</dbReference>
<feature type="compositionally biased region" description="Basic and acidic residues" evidence="1">
    <location>
        <begin position="181"/>
        <end position="198"/>
    </location>
</feature>
<dbReference type="AlphaFoldDB" id="G4YDW9"/>
<feature type="region of interest" description="Disordered" evidence="1">
    <location>
        <begin position="181"/>
        <end position="217"/>
    </location>
</feature>
<accession>G4YDW9</accession>
<dbReference type="PANTHER" id="PTHR10933">
    <property type="entry name" value="IMMUNOGLOBULIN-BINDING PROTEIN 1"/>
    <property type="match status" value="1"/>
</dbReference>
<evidence type="ECO:0000256" key="1">
    <source>
        <dbReference type="SAM" id="MobiDB-lite"/>
    </source>
</evidence>
<sequence>MSSSSAPLPDRVSYVEAHRLFMALENPSAAVSEPHSQAFQDELTRALRYMKQCVAQRQLDGVLSANERFFELQNTQLYAFCLEYYLGMLTPKQSFFQQTQEQRKEPEGQRKGPSDHTRNVVYRIKFLREADVFLTEFLDRAERGGILTEQKRREQYERVESKQFSLSRDEKVQRFQMQREMKKKLHEVQKRREERGDTHVGGAKNEDADELDEDEDDMEDLEREQLMTFIQLSVLKCMEEQASINQEKDMLETMLKMNAASEKQDLFSEAHRPPPPPQGQGIEVTRINPQMEMRRETIRSGVFKPGHRLPTMTLEEYADRELADAQERQKREQYAAPQGPRRYEQLVEDGDEDDAALVEEATYKDRAWDDWKDANEKGIGNKKGSQF</sequence>
<feature type="compositionally biased region" description="Basic and acidic residues" evidence="1">
    <location>
        <begin position="366"/>
        <end position="376"/>
    </location>
</feature>
<feature type="region of interest" description="Disordered" evidence="1">
    <location>
        <begin position="366"/>
        <end position="387"/>
    </location>
</feature>
<dbReference type="GO" id="GO:0035303">
    <property type="term" value="P:regulation of dephosphorylation"/>
    <property type="evidence" value="ECO:0007669"/>
    <property type="project" value="TreeGrafter"/>
</dbReference>
<feature type="region of interest" description="Disordered" evidence="1">
    <location>
        <begin position="320"/>
        <end position="342"/>
    </location>
</feature>
<gene>
    <name evidence="2" type="ORF">PHYSODRAFT_552558</name>
</gene>
<dbReference type="PANTHER" id="PTHR10933:SF9">
    <property type="entry name" value="IMMUNOGLOBULIN-BINDING PROTEIN 1"/>
    <property type="match status" value="1"/>
</dbReference>
<proteinExistence type="predicted"/>
<evidence type="ECO:0000313" key="2">
    <source>
        <dbReference type="EMBL" id="EGZ28987.1"/>
    </source>
</evidence>
<dbReference type="OMA" id="EYELCEA"/>
<reference evidence="2 3" key="1">
    <citation type="journal article" date="2006" name="Science">
        <title>Phytophthora genome sequences uncover evolutionary origins and mechanisms of pathogenesis.</title>
        <authorList>
            <person name="Tyler B.M."/>
            <person name="Tripathy S."/>
            <person name="Zhang X."/>
            <person name="Dehal P."/>
            <person name="Jiang R.H."/>
            <person name="Aerts A."/>
            <person name="Arredondo F.D."/>
            <person name="Baxter L."/>
            <person name="Bensasson D."/>
            <person name="Beynon J.L."/>
            <person name="Chapman J."/>
            <person name="Damasceno C.M."/>
            <person name="Dorrance A.E."/>
            <person name="Dou D."/>
            <person name="Dickerman A.W."/>
            <person name="Dubchak I.L."/>
            <person name="Garbelotto M."/>
            <person name="Gijzen M."/>
            <person name="Gordon S.G."/>
            <person name="Govers F."/>
            <person name="Grunwald N.J."/>
            <person name="Huang W."/>
            <person name="Ivors K.L."/>
            <person name="Jones R.W."/>
            <person name="Kamoun S."/>
            <person name="Krampis K."/>
            <person name="Lamour K.H."/>
            <person name="Lee M.K."/>
            <person name="McDonald W.H."/>
            <person name="Medina M."/>
            <person name="Meijer H.J."/>
            <person name="Nordberg E.K."/>
            <person name="Maclean D.J."/>
            <person name="Ospina-Giraldo M.D."/>
            <person name="Morris P.F."/>
            <person name="Phuntumart V."/>
            <person name="Putnam N.H."/>
            <person name="Rash S."/>
            <person name="Rose J.K."/>
            <person name="Sakihama Y."/>
            <person name="Salamov A.A."/>
            <person name="Savidor A."/>
            <person name="Scheuring C.F."/>
            <person name="Smith B.M."/>
            <person name="Sobral B.W."/>
            <person name="Terry A."/>
            <person name="Torto-Alalibo T.A."/>
            <person name="Win J."/>
            <person name="Xu Z."/>
            <person name="Zhang H."/>
            <person name="Grigoriev I.V."/>
            <person name="Rokhsar D.S."/>
            <person name="Boore J.L."/>
        </authorList>
    </citation>
    <scope>NUCLEOTIDE SEQUENCE [LARGE SCALE GENOMIC DNA]</scope>
    <source>
        <strain evidence="2 3">P6497</strain>
    </source>
</reference>
<feature type="compositionally biased region" description="Acidic residues" evidence="1">
    <location>
        <begin position="207"/>
        <end position="217"/>
    </location>
</feature>
<dbReference type="STRING" id="1094619.G4YDW9"/>
<organism evidence="2 3">
    <name type="scientific">Phytophthora sojae (strain P6497)</name>
    <name type="common">Soybean stem and root rot agent</name>
    <name type="synonym">Phytophthora megasperma f. sp. glycines</name>
    <dbReference type="NCBI Taxonomy" id="1094619"/>
    <lineage>
        <taxon>Eukaryota</taxon>
        <taxon>Sar</taxon>
        <taxon>Stramenopiles</taxon>
        <taxon>Oomycota</taxon>
        <taxon>Peronosporomycetes</taxon>
        <taxon>Peronosporales</taxon>
        <taxon>Peronosporaceae</taxon>
        <taxon>Phytophthora</taxon>
    </lineage>
</organism>
<dbReference type="Proteomes" id="UP000002640">
    <property type="component" value="Unassembled WGS sequence"/>
</dbReference>
<keyword evidence="3" id="KW-1185">Reference proteome</keyword>
<dbReference type="GO" id="GO:0051721">
    <property type="term" value="F:protein phosphatase 2A binding"/>
    <property type="evidence" value="ECO:0007669"/>
    <property type="project" value="TreeGrafter"/>
</dbReference>
<protein>
    <recommendedName>
        <fullName evidence="4">TAP42-like protein</fullName>
    </recommendedName>
</protein>
<feature type="region of interest" description="Disordered" evidence="1">
    <location>
        <begin position="97"/>
        <end position="116"/>
    </location>
</feature>
<dbReference type="GO" id="GO:0005829">
    <property type="term" value="C:cytosol"/>
    <property type="evidence" value="ECO:0007669"/>
    <property type="project" value="TreeGrafter"/>
</dbReference>
<dbReference type="InParanoid" id="G4YDW9"/>
<dbReference type="GeneID" id="20662835"/>
<dbReference type="GO" id="GO:0009966">
    <property type="term" value="P:regulation of signal transduction"/>
    <property type="evidence" value="ECO:0007669"/>
    <property type="project" value="InterPro"/>
</dbReference>
<name>G4YDW9_PHYSP</name>
<dbReference type="RefSeq" id="XP_009516262.1">
    <property type="nucleotide sequence ID" value="XM_009517967.1"/>
</dbReference>